<evidence type="ECO:0000256" key="1">
    <source>
        <dbReference type="SAM" id="Coils"/>
    </source>
</evidence>
<feature type="compositionally biased region" description="Low complexity" evidence="2">
    <location>
        <begin position="122"/>
        <end position="139"/>
    </location>
</feature>
<proteinExistence type="predicted"/>
<name>A0A1Y2B3Q3_9FUNG</name>
<keyword evidence="1" id="KW-0175">Coiled coil</keyword>
<evidence type="ECO:0000256" key="3">
    <source>
        <dbReference type="SAM" id="Phobius"/>
    </source>
</evidence>
<organism evidence="4 5">
    <name type="scientific">Rhizoclosmatium globosum</name>
    <dbReference type="NCBI Taxonomy" id="329046"/>
    <lineage>
        <taxon>Eukaryota</taxon>
        <taxon>Fungi</taxon>
        <taxon>Fungi incertae sedis</taxon>
        <taxon>Chytridiomycota</taxon>
        <taxon>Chytridiomycota incertae sedis</taxon>
        <taxon>Chytridiomycetes</taxon>
        <taxon>Chytridiales</taxon>
        <taxon>Chytriomycetaceae</taxon>
        <taxon>Rhizoclosmatium</taxon>
    </lineage>
</organism>
<evidence type="ECO:0000256" key="2">
    <source>
        <dbReference type="SAM" id="MobiDB-lite"/>
    </source>
</evidence>
<feature type="coiled-coil region" evidence="1">
    <location>
        <begin position="35"/>
        <end position="118"/>
    </location>
</feature>
<evidence type="ECO:0000313" key="4">
    <source>
        <dbReference type="EMBL" id="ORY29453.1"/>
    </source>
</evidence>
<dbReference type="AlphaFoldDB" id="A0A1Y2B3Q3"/>
<protein>
    <submittedName>
        <fullName evidence="4">Uncharacterized protein</fullName>
    </submittedName>
</protein>
<gene>
    <name evidence="4" type="ORF">BCR33DRAFT_857715</name>
</gene>
<dbReference type="EMBL" id="MCGO01000088">
    <property type="protein sequence ID" value="ORY29453.1"/>
    <property type="molecule type" value="Genomic_DNA"/>
</dbReference>
<dbReference type="Proteomes" id="UP000193642">
    <property type="component" value="Unassembled WGS sequence"/>
</dbReference>
<keyword evidence="5" id="KW-1185">Reference proteome</keyword>
<evidence type="ECO:0000313" key="5">
    <source>
        <dbReference type="Proteomes" id="UP000193642"/>
    </source>
</evidence>
<keyword evidence="3" id="KW-0472">Membrane</keyword>
<feature type="transmembrane region" description="Helical" evidence="3">
    <location>
        <begin position="6"/>
        <end position="24"/>
    </location>
</feature>
<keyword evidence="3" id="KW-0812">Transmembrane</keyword>
<feature type="region of interest" description="Disordered" evidence="2">
    <location>
        <begin position="118"/>
        <end position="168"/>
    </location>
</feature>
<keyword evidence="3" id="KW-1133">Transmembrane helix</keyword>
<feature type="compositionally biased region" description="Low complexity" evidence="2">
    <location>
        <begin position="147"/>
        <end position="158"/>
    </location>
</feature>
<comment type="caution">
    <text evidence="4">The sequence shown here is derived from an EMBL/GenBank/DDBJ whole genome shotgun (WGS) entry which is preliminary data.</text>
</comment>
<sequence>MNTLRPYATPIVLIASTAILWFTANRISKDMSLQLNQLHQKAQDQTILIQQLLNELQTTQAQLSESNESIKDLRTLFALDEVREDGESKLEEAVSTLKNEVKDQSNRLEQLIAASHNQLRETQSPTTHSLTSPHSPAPLRRQISQNSVHSRSPSVHSSNEPIGLRRFF</sequence>
<reference evidence="4 5" key="1">
    <citation type="submission" date="2016-07" db="EMBL/GenBank/DDBJ databases">
        <title>Pervasive Adenine N6-methylation of Active Genes in Fungi.</title>
        <authorList>
            <consortium name="DOE Joint Genome Institute"/>
            <person name="Mondo S.J."/>
            <person name="Dannebaum R.O."/>
            <person name="Kuo R.C."/>
            <person name="Labutti K."/>
            <person name="Haridas S."/>
            <person name="Kuo A."/>
            <person name="Salamov A."/>
            <person name="Ahrendt S.R."/>
            <person name="Lipzen A."/>
            <person name="Sullivan W."/>
            <person name="Andreopoulos W.B."/>
            <person name="Clum A."/>
            <person name="Lindquist E."/>
            <person name="Daum C."/>
            <person name="Ramamoorthy G.K."/>
            <person name="Gryganskyi A."/>
            <person name="Culley D."/>
            <person name="Magnuson J.K."/>
            <person name="James T.Y."/>
            <person name="O'Malley M.A."/>
            <person name="Stajich J.E."/>
            <person name="Spatafora J.W."/>
            <person name="Visel A."/>
            <person name="Grigoriev I.V."/>
        </authorList>
    </citation>
    <scope>NUCLEOTIDE SEQUENCE [LARGE SCALE GENOMIC DNA]</scope>
    <source>
        <strain evidence="4 5">JEL800</strain>
    </source>
</reference>
<accession>A0A1Y2B3Q3</accession>